<evidence type="ECO:0000313" key="2">
    <source>
        <dbReference type="EMBL" id="SBO94652.1"/>
    </source>
</evidence>
<feature type="compositionally biased region" description="Basic and acidic residues" evidence="1">
    <location>
        <begin position="59"/>
        <end position="69"/>
    </location>
</feature>
<sequence length="87" mass="9610">MNMQVHERVAGRHGAAPPGLDGLWHLTLVAPADNPGPLRRARGPARRGPARSAAPIVSDSRRVSEESRCARRPKRDTRTRWATARSR</sequence>
<reference evidence="2" key="1">
    <citation type="submission" date="2016-04" db="EMBL/GenBank/DDBJ databases">
        <authorList>
            <person name="Evans L.H."/>
            <person name="Alamgir A."/>
            <person name="Owens N."/>
            <person name="Weber N.D."/>
            <person name="Virtaneva K."/>
            <person name="Barbian K."/>
            <person name="Babar A."/>
            <person name="Rosenke K."/>
        </authorList>
    </citation>
    <scope>NUCLEOTIDE SEQUENCE</scope>
    <source>
        <strain evidence="2">Nono1</strain>
    </source>
</reference>
<organism evidence="2">
    <name type="scientific">Nonomuraea gerenzanensis</name>
    <dbReference type="NCBI Taxonomy" id="93944"/>
    <lineage>
        <taxon>Bacteria</taxon>
        <taxon>Bacillati</taxon>
        <taxon>Actinomycetota</taxon>
        <taxon>Actinomycetes</taxon>
        <taxon>Streptosporangiales</taxon>
        <taxon>Streptosporangiaceae</taxon>
        <taxon>Nonomuraea</taxon>
    </lineage>
</organism>
<dbReference type="EMBL" id="LT559118">
    <property type="protein sequence ID" value="SBO94652.1"/>
    <property type="molecule type" value="Genomic_DNA"/>
</dbReference>
<dbReference type="AlphaFoldDB" id="A0A1M4E755"/>
<feature type="compositionally biased region" description="Basic residues" evidence="1">
    <location>
        <begin position="39"/>
        <end position="49"/>
    </location>
</feature>
<feature type="region of interest" description="Disordered" evidence="1">
    <location>
        <begin position="33"/>
        <end position="87"/>
    </location>
</feature>
<accession>A0A1M4E755</accession>
<evidence type="ECO:0000256" key="1">
    <source>
        <dbReference type="SAM" id="MobiDB-lite"/>
    </source>
</evidence>
<protein>
    <submittedName>
        <fullName evidence="2">Uncharacterized protein</fullName>
    </submittedName>
</protein>
<proteinExistence type="predicted"/>
<name>A0A1M4E755_9ACTN</name>
<gene>
    <name evidence="2" type="ORF">BN4615_P4168</name>
</gene>